<evidence type="ECO:0008006" key="4">
    <source>
        <dbReference type="Google" id="ProtNLM"/>
    </source>
</evidence>
<reference evidence="2 3" key="1">
    <citation type="submission" date="2019-06" db="EMBL/GenBank/DDBJ databases">
        <authorList>
            <person name="Palmer J.M."/>
        </authorList>
    </citation>
    <scope>NUCLEOTIDE SEQUENCE [LARGE SCALE GENOMIC DNA]</scope>
    <source>
        <strain evidence="2 3">TWF788</strain>
    </source>
</reference>
<sequence length="251" mass="27058">MRVHQLIFTTILAAGVSANRIPESCTRATELIRSCTPNERYTMFLIPGQFSGCLCSAKFSEDATGCIKDASKVLPQTDIHVLEAFRAHCALSNVGNIPKNATSAIQPDARYPDGDVLDSIDCDDIHTSLKGSLLLSNWDSVVNRFCFGGSTDEITKACYDYIFDSDPTKASPFGALLGFCSKNYSPSSRGPKTVQTSDPQTTLFPISTLSSIQTSAPPASTDRVINTADGLKATPLNIFFIFFFGVTLSAL</sequence>
<evidence type="ECO:0000313" key="2">
    <source>
        <dbReference type="EMBL" id="KAF3190616.1"/>
    </source>
</evidence>
<accession>A0A7C8Q386</accession>
<organism evidence="2 3">
    <name type="scientific">Orbilia oligospora</name>
    <name type="common">Nematode-trapping fungus</name>
    <name type="synonym">Arthrobotrys oligospora</name>
    <dbReference type="NCBI Taxonomy" id="2813651"/>
    <lineage>
        <taxon>Eukaryota</taxon>
        <taxon>Fungi</taxon>
        <taxon>Dikarya</taxon>
        <taxon>Ascomycota</taxon>
        <taxon>Pezizomycotina</taxon>
        <taxon>Orbiliomycetes</taxon>
        <taxon>Orbiliales</taxon>
        <taxon>Orbiliaceae</taxon>
        <taxon>Orbilia</taxon>
    </lineage>
</organism>
<comment type="caution">
    <text evidence="2">The sequence shown here is derived from an EMBL/GenBank/DDBJ whole genome shotgun (WGS) entry which is preliminary data.</text>
</comment>
<dbReference type="EMBL" id="JAABOE010000005">
    <property type="protein sequence ID" value="KAF3190616.1"/>
    <property type="molecule type" value="Genomic_DNA"/>
</dbReference>
<protein>
    <recommendedName>
        <fullName evidence="4">Extracellular membrane protein CFEM domain-containing protein</fullName>
    </recommendedName>
</protein>
<evidence type="ECO:0000313" key="3">
    <source>
        <dbReference type="Proteomes" id="UP000479691"/>
    </source>
</evidence>
<dbReference type="AlphaFoldDB" id="A0A7C8Q386"/>
<feature type="signal peptide" evidence="1">
    <location>
        <begin position="1"/>
        <end position="18"/>
    </location>
</feature>
<name>A0A7C8Q386_ORBOL</name>
<keyword evidence="1" id="KW-0732">Signal</keyword>
<dbReference type="Proteomes" id="UP000479691">
    <property type="component" value="Unassembled WGS sequence"/>
</dbReference>
<proteinExistence type="predicted"/>
<evidence type="ECO:0000256" key="1">
    <source>
        <dbReference type="SAM" id="SignalP"/>
    </source>
</evidence>
<gene>
    <name evidence="2" type="ORF">TWF788_008137</name>
</gene>
<feature type="chain" id="PRO_5029019101" description="Extracellular membrane protein CFEM domain-containing protein" evidence="1">
    <location>
        <begin position="19"/>
        <end position="251"/>
    </location>
</feature>